<feature type="compositionally biased region" description="Low complexity" evidence="1">
    <location>
        <begin position="76"/>
        <end position="89"/>
    </location>
</feature>
<dbReference type="EMBL" id="BAAAQN010000032">
    <property type="protein sequence ID" value="GAA2041971.1"/>
    <property type="molecule type" value="Genomic_DNA"/>
</dbReference>
<keyword evidence="3" id="KW-1185">Reference proteome</keyword>
<evidence type="ECO:0000313" key="2">
    <source>
        <dbReference type="EMBL" id="GAA2041971.1"/>
    </source>
</evidence>
<name>A0ABN2US84_9ACTN</name>
<comment type="caution">
    <text evidence="2">The sequence shown here is derived from an EMBL/GenBank/DDBJ whole genome shotgun (WGS) entry which is preliminary data.</text>
</comment>
<sequence>MADGESGAGSGEVGGLVVEAAWRAMWGAVRADDAAQAMAAGRVVNRKASGGVAGAADGDVGSVEMSEAGGAGGEAATGSSAAGVVALVT</sequence>
<reference evidence="2 3" key="1">
    <citation type="journal article" date="2019" name="Int. J. Syst. Evol. Microbiol.">
        <title>The Global Catalogue of Microorganisms (GCM) 10K type strain sequencing project: providing services to taxonomists for standard genome sequencing and annotation.</title>
        <authorList>
            <consortium name="The Broad Institute Genomics Platform"/>
            <consortium name="The Broad Institute Genome Sequencing Center for Infectious Disease"/>
            <person name="Wu L."/>
            <person name="Ma J."/>
        </authorList>
    </citation>
    <scope>NUCLEOTIDE SEQUENCE [LARGE SCALE GENOMIC DNA]</scope>
    <source>
        <strain evidence="2 3">JCM 16014</strain>
    </source>
</reference>
<proteinExistence type="predicted"/>
<evidence type="ECO:0000256" key="1">
    <source>
        <dbReference type="SAM" id="MobiDB-lite"/>
    </source>
</evidence>
<feature type="region of interest" description="Disordered" evidence="1">
    <location>
        <begin position="49"/>
        <end position="89"/>
    </location>
</feature>
<feature type="compositionally biased region" description="Low complexity" evidence="1">
    <location>
        <begin position="49"/>
        <end position="68"/>
    </location>
</feature>
<dbReference type="Proteomes" id="UP001500751">
    <property type="component" value="Unassembled WGS sequence"/>
</dbReference>
<evidence type="ECO:0000313" key="3">
    <source>
        <dbReference type="Proteomes" id="UP001500751"/>
    </source>
</evidence>
<organism evidence="2 3">
    <name type="scientific">Catenulispora yoronensis</name>
    <dbReference type="NCBI Taxonomy" id="450799"/>
    <lineage>
        <taxon>Bacteria</taxon>
        <taxon>Bacillati</taxon>
        <taxon>Actinomycetota</taxon>
        <taxon>Actinomycetes</taxon>
        <taxon>Catenulisporales</taxon>
        <taxon>Catenulisporaceae</taxon>
        <taxon>Catenulispora</taxon>
    </lineage>
</organism>
<gene>
    <name evidence="2" type="ORF">GCM10009839_50670</name>
</gene>
<accession>A0ABN2US84</accession>
<protein>
    <submittedName>
        <fullName evidence="2">Uncharacterized protein</fullName>
    </submittedName>
</protein>